<dbReference type="SUPFAM" id="SSF82109">
    <property type="entry name" value="MIR domain"/>
    <property type="match status" value="1"/>
</dbReference>
<dbReference type="PANTHER" id="PTHR46809:SF3">
    <property type="entry name" value="STROMAL CELL-DERIVED FACTOR 2"/>
    <property type="match status" value="1"/>
</dbReference>
<keyword evidence="6" id="KW-1185">Reference proteome</keyword>
<organism evidence="5 6">
    <name type="scientific">Myotis myotis</name>
    <name type="common">Greater mouse-eared bat</name>
    <name type="synonym">Vespertilio myotis</name>
    <dbReference type="NCBI Taxonomy" id="51298"/>
    <lineage>
        <taxon>Eukaryota</taxon>
        <taxon>Metazoa</taxon>
        <taxon>Chordata</taxon>
        <taxon>Craniata</taxon>
        <taxon>Vertebrata</taxon>
        <taxon>Euteleostomi</taxon>
        <taxon>Mammalia</taxon>
        <taxon>Eutheria</taxon>
        <taxon>Laurasiatheria</taxon>
        <taxon>Chiroptera</taxon>
        <taxon>Yangochiroptera</taxon>
        <taxon>Vespertilionidae</taxon>
        <taxon>Myotis</taxon>
    </lineage>
</organism>
<evidence type="ECO:0000256" key="1">
    <source>
        <dbReference type="ARBA" id="ARBA00022729"/>
    </source>
</evidence>
<feature type="domain" description="MIR" evidence="4">
    <location>
        <begin position="83"/>
        <end position="138"/>
    </location>
</feature>
<feature type="domain" description="MIR" evidence="4">
    <location>
        <begin position="21"/>
        <end position="75"/>
    </location>
</feature>
<evidence type="ECO:0000313" key="5">
    <source>
        <dbReference type="EMBL" id="KAF6296864.1"/>
    </source>
</evidence>
<evidence type="ECO:0000256" key="3">
    <source>
        <dbReference type="SAM" id="SignalP"/>
    </source>
</evidence>
<dbReference type="InterPro" id="IPR036300">
    <property type="entry name" value="MIR_dom_sf"/>
</dbReference>
<keyword evidence="1 3" id="KW-0732">Signal</keyword>
<reference evidence="5 6" key="1">
    <citation type="journal article" date="2020" name="Nature">
        <title>Six reference-quality genomes reveal evolution of bat adaptations.</title>
        <authorList>
            <person name="Jebb D."/>
            <person name="Huang Z."/>
            <person name="Pippel M."/>
            <person name="Hughes G.M."/>
            <person name="Lavrichenko K."/>
            <person name="Devanna P."/>
            <person name="Winkler S."/>
            <person name="Jermiin L.S."/>
            <person name="Skirmuntt E.C."/>
            <person name="Katzourakis A."/>
            <person name="Burkitt-Gray L."/>
            <person name="Ray D.A."/>
            <person name="Sullivan K.A.M."/>
            <person name="Roscito J.G."/>
            <person name="Kirilenko B.M."/>
            <person name="Davalos L.M."/>
            <person name="Corthals A.P."/>
            <person name="Power M.L."/>
            <person name="Jones G."/>
            <person name="Ransome R.D."/>
            <person name="Dechmann D.K.N."/>
            <person name="Locatelli A.G."/>
            <person name="Puechmaille S.J."/>
            <person name="Fedrigo O."/>
            <person name="Jarvis E.D."/>
            <person name="Hiller M."/>
            <person name="Vernes S.C."/>
            <person name="Myers E.W."/>
            <person name="Teeling E.C."/>
        </authorList>
    </citation>
    <scope>NUCLEOTIDE SEQUENCE [LARGE SCALE GENOMIC DNA]</scope>
    <source>
        <strain evidence="5">MMyoMyo1</strain>
        <tissue evidence="5">Flight muscle</tissue>
    </source>
</reference>
<proteinExistence type="predicted"/>
<dbReference type="VEuPathDB" id="HostDB:GeneID_118671838"/>
<dbReference type="InterPro" id="IPR016093">
    <property type="entry name" value="MIR_motif"/>
</dbReference>
<accession>A0A7J7T848</accession>
<feature type="signal peptide" evidence="3">
    <location>
        <begin position="1"/>
        <end position="18"/>
    </location>
</feature>
<dbReference type="EMBL" id="JABWUV010000017">
    <property type="protein sequence ID" value="KAF6296864.1"/>
    <property type="molecule type" value="Genomic_DNA"/>
</dbReference>
<dbReference type="Pfam" id="PF02815">
    <property type="entry name" value="MIR"/>
    <property type="match status" value="1"/>
</dbReference>
<dbReference type="Gene3D" id="2.80.10.50">
    <property type="match status" value="1"/>
</dbReference>
<feature type="chain" id="PRO_5029586415" evidence="3">
    <location>
        <begin position="19"/>
        <end position="149"/>
    </location>
</feature>
<comment type="caution">
    <text evidence="5">The sequence shown here is derived from an EMBL/GenBank/DDBJ whole genome shotgun (WGS) entry which is preliminary data.</text>
</comment>
<evidence type="ECO:0000313" key="6">
    <source>
        <dbReference type="Proteomes" id="UP000527355"/>
    </source>
</evidence>
<dbReference type="PROSITE" id="PS50919">
    <property type="entry name" value="MIR"/>
    <property type="match status" value="2"/>
</dbReference>
<keyword evidence="2" id="KW-0677">Repeat</keyword>
<evidence type="ECO:0000256" key="2">
    <source>
        <dbReference type="ARBA" id="ARBA00022737"/>
    </source>
</evidence>
<sequence length="149" mass="16171">MAVVSLLLFGGLWSAVGASNLAVVTCGSVVKLLNTRHNVRLHSHDVRYGSGSGQQSVTGVTSVDDSNSYWRIRGKTSTVCERGTPIKCGQPIRLTHVNTGRNLHSHHFTSPLSGNQENNMVDPSVGKKRCMAWLRQARTTTGKLWKASS</sequence>
<dbReference type="Proteomes" id="UP000527355">
    <property type="component" value="Unassembled WGS sequence"/>
</dbReference>
<dbReference type="SMART" id="SM00472">
    <property type="entry name" value="MIR"/>
    <property type="match status" value="2"/>
</dbReference>
<evidence type="ECO:0000259" key="4">
    <source>
        <dbReference type="PROSITE" id="PS50919"/>
    </source>
</evidence>
<name>A0A7J7T848_MYOMY</name>
<gene>
    <name evidence="5" type="ORF">mMyoMyo1_017170</name>
</gene>
<dbReference type="AlphaFoldDB" id="A0A7J7T848"/>
<protein>
    <submittedName>
        <fullName evidence="5">Stromal cell derived factor 2</fullName>
    </submittedName>
</protein>
<dbReference type="PANTHER" id="PTHR46809">
    <property type="entry name" value="STROMAL CELL-DERIVED FACTOR 2-LIKE PROTEIN"/>
    <property type="match status" value="1"/>
</dbReference>